<dbReference type="InterPro" id="IPR011528">
    <property type="entry name" value="NERD"/>
</dbReference>
<dbReference type="RefSeq" id="WP_200750519.1">
    <property type="nucleotide sequence ID" value="NZ_JAEOAH010000055.1"/>
</dbReference>
<dbReference type="PROSITE" id="PS50965">
    <property type="entry name" value="NERD"/>
    <property type="match status" value="1"/>
</dbReference>
<dbReference type="Pfam" id="PF08378">
    <property type="entry name" value="NERD"/>
    <property type="match status" value="1"/>
</dbReference>
<dbReference type="Proteomes" id="UP000618943">
    <property type="component" value="Unassembled WGS sequence"/>
</dbReference>
<sequence length="158" mass="18276">MDKGLYKEYLTLQEIHRLIPGHHHLLASVYLPKAKGHELTEVDIVLIHTSGIYAVESKNYSGWIFGREEDYKWTCSLSNRQKNRFYNPIKQNQTHIKALQKTLSNINPLHFRSLVVFSEGCELKSVTVSSDHVQVLKRNNLAKAWKRKNGITFSLNSK</sequence>
<keyword evidence="3" id="KW-1185">Reference proteome</keyword>
<name>A0ABS1HCP6_9BACL</name>
<organism evidence="2 3">
    <name type="scientific">Viridibacillus soli</name>
    <dbReference type="NCBI Taxonomy" id="2798301"/>
    <lineage>
        <taxon>Bacteria</taxon>
        <taxon>Bacillati</taxon>
        <taxon>Bacillota</taxon>
        <taxon>Bacilli</taxon>
        <taxon>Bacillales</taxon>
        <taxon>Caryophanaceae</taxon>
        <taxon>Viridibacillus</taxon>
    </lineage>
</organism>
<feature type="domain" description="NERD" evidence="1">
    <location>
        <begin position="3"/>
        <end position="122"/>
    </location>
</feature>
<evidence type="ECO:0000313" key="3">
    <source>
        <dbReference type="Proteomes" id="UP000618943"/>
    </source>
</evidence>
<dbReference type="EMBL" id="JAEOAH010000055">
    <property type="protein sequence ID" value="MBK3497214.1"/>
    <property type="molecule type" value="Genomic_DNA"/>
</dbReference>
<reference evidence="2 3" key="1">
    <citation type="submission" date="2020-12" db="EMBL/GenBank/DDBJ databases">
        <title>YIM B01967 draft genome.</title>
        <authorList>
            <person name="Yan X."/>
        </authorList>
    </citation>
    <scope>NUCLEOTIDE SEQUENCE [LARGE SCALE GENOMIC DNA]</scope>
    <source>
        <strain evidence="2 3">YIM B01967</strain>
    </source>
</reference>
<accession>A0ABS1HCP6</accession>
<protein>
    <submittedName>
        <fullName evidence="2">NERD domain-containing protein</fullName>
    </submittedName>
</protein>
<evidence type="ECO:0000259" key="1">
    <source>
        <dbReference type="PROSITE" id="PS50965"/>
    </source>
</evidence>
<proteinExistence type="predicted"/>
<comment type="caution">
    <text evidence="2">The sequence shown here is derived from an EMBL/GenBank/DDBJ whole genome shotgun (WGS) entry which is preliminary data.</text>
</comment>
<gene>
    <name evidence="2" type="ORF">JFL43_20765</name>
</gene>
<evidence type="ECO:0000313" key="2">
    <source>
        <dbReference type="EMBL" id="MBK3497214.1"/>
    </source>
</evidence>